<dbReference type="Pfam" id="PF05729">
    <property type="entry name" value="NACHT"/>
    <property type="match status" value="1"/>
</dbReference>
<dbReference type="Gene3D" id="3.40.50.300">
    <property type="entry name" value="P-loop containing nucleotide triphosphate hydrolases"/>
    <property type="match status" value="1"/>
</dbReference>
<dbReference type="InterPro" id="IPR027417">
    <property type="entry name" value="P-loop_NTPase"/>
</dbReference>
<protein>
    <submittedName>
        <fullName evidence="2">NACHT domain-containing protein</fullName>
    </submittedName>
</protein>
<feature type="domain" description="NACHT" evidence="1">
    <location>
        <begin position="243"/>
        <end position="433"/>
    </location>
</feature>
<dbReference type="EMBL" id="FXZA01000018">
    <property type="protein sequence ID" value="SMX90004.1"/>
    <property type="molecule type" value="Genomic_DNA"/>
</dbReference>
<evidence type="ECO:0000313" key="3">
    <source>
        <dbReference type="Proteomes" id="UP000234498"/>
    </source>
</evidence>
<gene>
    <name evidence="2" type="ORF">BLIN101_02589</name>
</gene>
<dbReference type="PANTHER" id="PTHR46844:SF1">
    <property type="entry name" value="SLR5058 PROTEIN"/>
    <property type="match status" value="1"/>
</dbReference>
<dbReference type="AlphaFoldDB" id="A0A2H1JRN9"/>
<dbReference type="PANTHER" id="PTHR46844">
    <property type="entry name" value="SLR5058 PROTEIN"/>
    <property type="match status" value="1"/>
</dbReference>
<proteinExistence type="predicted"/>
<sequence>MDMLDVIANLAIGVGANSINTAAGKLFGRNLDTKHGRDSIEITNSSQEQIAKITKEQSIKLSELFEAEHMAELTTLYIMASMLPDLAAEEIRKIEEDIHLCIDEEKPDDIEPEVVFAYWQNTVSTLQTTVESNKIGHFITQVNDSPQISASIDRDMAAAVKAIETQIPKLRSYLNDSSRVSRTREISDRIRGLAAENYRRPSIDSVLEYSGRTFEQLYIDRQLSFGIEGKRNSAEVFDSSRVIRVVVTGDPGGGKSTLMTHLLIEKVNNSRCREVPIFVKLRNLSHKNRLIVDSIRDAAEAEYQITGISVGDIEDLIISGRALIVFDGLDEIPNVGERREVAEKISRFAVSNQLASVVVTSRKVGYSDAPLDVTKFQHYRLSPYTEDEIAQYSINWFSDKGSLVLKSFLKEVREISDIASNPLMLSLLCSLYKSRGTIPRERRSIYHNCADLLFKRWDATRQIDMAPEAHLDHGDYLMQELAWFFYRFPSAHSGVTGTQLRELIVKYLVDNTATFKGVALRQANEFLDFCAGRAWLLARTGSSPLGESIYEFVHHTFLEYFVAEFVARENWAPDRLAKFIYSEYVKNSSSVVIDLLVSSVNASSRTVIPKLLTEMDFDGSHNGSLDHSKIVALKLRVISSVTTSTNVVDGVLCEALNQLTVSNSGRDVFLALINLPLNLADRLVGLLCDSSEVRYDSLSRTTAELRVVFVELFKFHIEFVPEFDCDESWTARLDSISKMIRVDERLKSRALRWWARGEGDSGYLCKEDIALVLTLFGGAVSVAGPVSDALNNVLDGEPASDIDLVVLEAFESDFKPIRFPASEFELAEKELWRILERVPGLEASRLSVPVRNLLGCLLLIGCELDFERVCDIVDTDYFVGVNVKELYELRRGASISFLVDDMASDELEPDWRRVESPLDYPFHETGSAEYVIDEGYQSVVDDGSFGSLGDLCRSWSARLISLVE</sequence>
<dbReference type="PROSITE" id="PS50837">
    <property type="entry name" value="NACHT"/>
    <property type="match status" value="1"/>
</dbReference>
<organism evidence="2 3">
    <name type="scientific">Brevibacterium linens</name>
    <dbReference type="NCBI Taxonomy" id="1703"/>
    <lineage>
        <taxon>Bacteria</taxon>
        <taxon>Bacillati</taxon>
        <taxon>Actinomycetota</taxon>
        <taxon>Actinomycetes</taxon>
        <taxon>Micrococcales</taxon>
        <taxon>Brevibacteriaceae</taxon>
        <taxon>Brevibacterium</taxon>
    </lineage>
</organism>
<dbReference type="RefSeq" id="WP_101595999.1">
    <property type="nucleotide sequence ID" value="NZ_FXZA01000018.1"/>
</dbReference>
<evidence type="ECO:0000313" key="2">
    <source>
        <dbReference type="EMBL" id="SMX90004.1"/>
    </source>
</evidence>
<dbReference type="OrthoDB" id="135105at2"/>
<dbReference type="SUPFAM" id="SSF52540">
    <property type="entry name" value="P-loop containing nucleoside triphosphate hydrolases"/>
    <property type="match status" value="1"/>
</dbReference>
<dbReference type="Proteomes" id="UP000234498">
    <property type="component" value="Unassembled WGS sequence"/>
</dbReference>
<name>A0A2H1JRN9_BRELN</name>
<dbReference type="InterPro" id="IPR007111">
    <property type="entry name" value="NACHT_NTPase"/>
</dbReference>
<reference evidence="2 3" key="1">
    <citation type="submission" date="2017-03" db="EMBL/GenBank/DDBJ databases">
        <authorList>
            <person name="Afonso C.L."/>
            <person name="Miller P.J."/>
            <person name="Scott M.A."/>
            <person name="Spackman E."/>
            <person name="Goraichik I."/>
            <person name="Dimitrov K.M."/>
            <person name="Suarez D.L."/>
            <person name="Swayne D.E."/>
        </authorList>
    </citation>
    <scope>NUCLEOTIDE SEQUENCE [LARGE SCALE GENOMIC DNA]</scope>
    <source>
        <strain evidence="2 3">Mu101</strain>
    </source>
</reference>
<evidence type="ECO:0000259" key="1">
    <source>
        <dbReference type="PROSITE" id="PS50837"/>
    </source>
</evidence>
<accession>A0A2H1JRN9</accession>